<protein>
    <recommendedName>
        <fullName evidence="3">HTH CENPB-type domain-containing protein</fullName>
    </recommendedName>
</protein>
<dbReference type="InterPro" id="IPR050863">
    <property type="entry name" value="CenT-Element_Derived"/>
</dbReference>
<proteinExistence type="predicted"/>
<reference evidence="4" key="1">
    <citation type="journal article" date="2023" name="Insect Mol. Biol.">
        <title>Genome sequencing provides insights into the evolution of gene families encoding plant cell wall-degrading enzymes in longhorned beetles.</title>
        <authorList>
            <person name="Shin N.R."/>
            <person name="Okamura Y."/>
            <person name="Kirsch R."/>
            <person name="Pauchet Y."/>
        </authorList>
    </citation>
    <scope>NUCLEOTIDE SEQUENCE</scope>
    <source>
        <strain evidence="4">AMC_N1</strain>
    </source>
</reference>
<dbReference type="Pfam" id="PF03184">
    <property type="entry name" value="DDE_1"/>
    <property type="match status" value="1"/>
</dbReference>
<evidence type="ECO:0000313" key="5">
    <source>
        <dbReference type="Proteomes" id="UP001162162"/>
    </source>
</evidence>
<dbReference type="Pfam" id="PF03221">
    <property type="entry name" value="HTH_Tnp_Tc5"/>
    <property type="match status" value="1"/>
</dbReference>
<dbReference type="GO" id="GO:0005634">
    <property type="term" value="C:nucleus"/>
    <property type="evidence" value="ECO:0007669"/>
    <property type="project" value="TreeGrafter"/>
</dbReference>
<feature type="non-terminal residue" evidence="4">
    <location>
        <position position="517"/>
    </location>
</feature>
<dbReference type="AlphaFoldDB" id="A0AAV8X443"/>
<feature type="domain" description="HTH CENPB-type" evidence="3">
    <location>
        <begin position="38"/>
        <end position="115"/>
    </location>
</feature>
<name>A0AAV8X443_9CUCU</name>
<dbReference type="PANTHER" id="PTHR19303:SF74">
    <property type="entry name" value="POGO TRANSPOSABLE ELEMENT WITH KRAB DOMAIN"/>
    <property type="match status" value="1"/>
</dbReference>
<dbReference type="InterPro" id="IPR036397">
    <property type="entry name" value="RNaseH_sf"/>
</dbReference>
<dbReference type="Gene3D" id="3.30.420.10">
    <property type="entry name" value="Ribonuclease H-like superfamily/Ribonuclease H"/>
    <property type="match status" value="1"/>
</dbReference>
<evidence type="ECO:0000256" key="2">
    <source>
        <dbReference type="SAM" id="MobiDB-lite"/>
    </source>
</evidence>
<gene>
    <name evidence="4" type="ORF">NQ318_010289</name>
</gene>
<feature type="region of interest" description="Disordered" evidence="2">
    <location>
        <begin position="468"/>
        <end position="517"/>
    </location>
</feature>
<evidence type="ECO:0000313" key="4">
    <source>
        <dbReference type="EMBL" id="KAJ8933545.1"/>
    </source>
</evidence>
<dbReference type="PROSITE" id="PS51253">
    <property type="entry name" value="HTH_CENPB"/>
    <property type="match status" value="1"/>
</dbReference>
<dbReference type="GO" id="GO:0003677">
    <property type="term" value="F:DNA binding"/>
    <property type="evidence" value="ECO:0007669"/>
    <property type="project" value="UniProtKB-KW"/>
</dbReference>
<dbReference type="InterPro" id="IPR006600">
    <property type="entry name" value="HTH_CenpB_DNA-bd_dom"/>
</dbReference>
<dbReference type="InterPro" id="IPR004875">
    <property type="entry name" value="DDE_SF_endonuclease_dom"/>
</dbReference>
<feature type="compositionally biased region" description="Basic residues" evidence="2">
    <location>
        <begin position="484"/>
        <end position="495"/>
    </location>
</feature>
<organism evidence="4 5">
    <name type="scientific">Aromia moschata</name>
    <dbReference type="NCBI Taxonomy" id="1265417"/>
    <lineage>
        <taxon>Eukaryota</taxon>
        <taxon>Metazoa</taxon>
        <taxon>Ecdysozoa</taxon>
        <taxon>Arthropoda</taxon>
        <taxon>Hexapoda</taxon>
        <taxon>Insecta</taxon>
        <taxon>Pterygota</taxon>
        <taxon>Neoptera</taxon>
        <taxon>Endopterygota</taxon>
        <taxon>Coleoptera</taxon>
        <taxon>Polyphaga</taxon>
        <taxon>Cucujiformia</taxon>
        <taxon>Chrysomeloidea</taxon>
        <taxon>Cerambycidae</taxon>
        <taxon>Cerambycinae</taxon>
        <taxon>Callichromatini</taxon>
        <taxon>Aromia</taxon>
    </lineage>
</organism>
<dbReference type="PANTHER" id="PTHR19303">
    <property type="entry name" value="TRANSPOSON"/>
    <property type="match status" value="1"/>
</dbReference>
<dbReference type="EMBL" id="JAPWTK010001205">
    <property type="protein sequence ID" value="KAJ8933545.1"/>
    <property type="molecule type" value="Genomic_DNA"/>
</dbReference>
<accession>A0AAV8X443</accession>
<sequence length="517" mass="58261">MPRKYKRSVTAPSRAAWSEEQLREAIEKVSTNKISAREAHRRYGVLGKDNEKRLVAYIQRLSAAGFAPDRQTVRTLAYKFAEKLHIQHTFSAEKEMAGFAWMQSFLERHPELSVRQAEGLSLSRARGMNRDDVRQFFNLLNQVVTEYNLLEKPSHIFNMGETGVQLINKPGKVITTKGTKDVHVLTSKERGENVSVVACCSADGRFIPPVLIFKGVNKKAEFSDGLPAGSKVYMNKKSSFINSDLFLLWLKEHFIPNKPNGKCLLVLDGHTAHSTDIDMLQVADDNDIIILCLPSHCTQAIQPLDRSFFRPFKTYFKQEAQLWMKNHSNRNLTRYQAGDVIGKAWIRAACIANAINGFKAYAVDFGKISECTESDNEEPLAPPSPRHTSVTPNFMPIEEYQPSVSGTNKNSAPSETKEFTPTKLLHEVSPIPVAPIPLFKRRKQGASVLTSPLNIENLKVRIINKTTKKMSQHRNIDIGSLKKQVGKRSKVKKAREKWSSSDEEPLSKQGRNDDNSV</sequence>
<dbReference type="Proteomes" id="UP001162162">
    <property type="component" value="Unassembled WGS sequence"/>
</dbReference>
<comment type="caution">
    <text evidence="4">The sequence shown here is derived from an EMBL/GenBank/DDBJ whole genome shotgun (WGS) entry which is preliminary data.</text>
</comment>
<keyword evidence="1" id="KW-0238">DNA-binding</keyword>
<keyword evidence="5" id="KW-1185">Reference proteome</keyword>
<evidence type="ECO:0000259" key="3">
    <source>
        <dbReference type="PROSITE" id="PS51253"/>
    </source>
</evidence>
<evidence type="ECO:0000256" key="1">
    <source>
        <dbReference type="ARBA" id="ARBA00023125"/>
    </source>
</evidence>